<evidence type="ECO:0000313" key="1">
    <source>
        <dbReference type="EMBL" id="GFN76474.1"/>
    </source>
</evidence>
<dbReference type="AlphaFoldDB" id="A0AAV3Y069"/>
<sequence length="105" mass="11065">MSLVQSTVQSLRLVSSCVSSPVPDSLSSLKSPVQSMRLCTCHCVSNPASLSLVSPDLSLQHNPCVSVPATVSLVQPLCLKPARMSLVQRLWLYSSPCASSPAPVS</sequence>
<evidence type="ECO:0000313" key="2">
    <source>
        <dbReference type="Proteomes" id="UP000735302"/>
    </source>
</evidence>
<reference evidence="1 2" key="1">
    <citation type="journal article" date="2021" name="Elife">
        <title>Chloroplast acquisition without the gene transfer in kleptoplastic sea slugs, Plakobranchus ocellatus.</title>
        <authorList>
            <person name="Maeda T."/>
            <person name="Takahashi S."/>
            <person name="Yoshida T."/>
            <person name="Shimamura S."/>
            <person name="Takaki Y."/>
            <person name="Nagai Y."/>
            <person name="Toyoda A."/>
            <person name="Suzuki Y."/>
            <person name="Arimoto A."/>
            <person name="Ishii H."/>
            <person name="Satoh N."/>
            <person name="Nishiyama T."/>
            <person name="Hasebe M."/>
            <person name="Maruyama T."/>
            <person name="Minagawa J."/>
            <person name="Obokata J."/>
            <person name="Shigenobu S."/>
        </authorList>
    </citation>
    <scope>NUCLEOTIDE SEQUENCE [LARGE SCALE GENOMIC DNA]</scope>
</reference>
<accession>A0AAV3Y069</accession>
<dbReference type="EMBL" id="BLXT01000396">
    <property type="protein sequence ID" value="GFN76474.1"/>
    <property type="molecule type" value="Genomic_DNA"/>
</dbReference>
<dbReference type="Proteomes" id="UP000735302">
    <property type="component" value="Unassembled WGS sequence"/>
</dbReference>
<gene>
    <name evidence="1" type="ORF">PoB_000298000</name>
</gene>
<keyword evidence="2" id="KW-1185">Reference proteome</keyword>
<proteinExistence type="predicted"/>
<name>A0AAV3Y069_9GAST</name>
<protein>
    <submittedName>
        <fullName evidence="1">Uncharacterized protein</fullName>
    </submittedName>
</protein>
<comment type="caution">
    <text evidence="1">The sequence shown here is derived from an EMBL/GenBank/DDBJ whole genome shotgun (WGS) entry which is preliminary data.</text>
</comment>
<organism evidence="1 2">
    <name type="scientific">Plakobranchus ocellatus</name>
    <dbReference type="NCBI Taxonomy" id="259542"/>
    <lineage>
        <taxon>Eukaryota</taxon>
        <taxon>Metazoa</taxon>
        <taxon>Spiralia</taxon>
        <taxon>Lophotrochozoa</taxon>
        <taxon>Mollusca</taxon>
        <taxon>Gastropoda</taxon>
        <taxon>Heterobranchia</taxon>
        <taxon>Euthyneura</taxon>
        <taxon>Panpulmonata</taxon>
        <taxon>Sacoglossa</taxon>
        <taxon>Placobranchoidea</taxon>
        <taxon>Plakobranchidae</taxon>
        <taxon>Plakobranchus</taxon>
    </lineage>
</organism>